<keyword evidence="2" id="KW-1133">Transmembrane helix</keyword>
<protein>
    <submittedName>
        <fullName evidence="3">Uncharacterized protein</fullName>
    </submittedName>
</protein>
<evidence type="ECO:0000256" key="1">
    <source>
        <dbReference type="SAM" id="MobiDB-lite"/>
    </source>
</evidence>
<feature type="region of interest" description="Disordered" evidence="1">
    <location>
        <begin position="351"/>
        <end position="379"/>
    </location>
</feature>
<keyword evidence="4" id="KW-1185">Reference proteome</keyword>
<evidence type="ECO:0000313" key="4">
    <source>
        <dbReference type="Proteomes" id="UP000826661"/>
    </source>
</evidence>
<feature type="compositionally biased region" description="Acidic residues" evidence="1">
    <location>
        <begin position="157"/>
        <end position="167"/>
    </location>
</feature>
<evidence type="ECO:0000256" key="2">
    <source>
        <dbReference type="SAM" id="Phobius"/>
    </source>
</evidence>
<sequence>MSGNKPNPVGAEESGAFDDLPVPGSFAGKGSGYIPAPRRKRGPARGPAPSPAVQNEHGGRATAATAELNNKNEHSESIGAAAIYPPLANDHTNPTASAIAISDEQSDVGEYTRKSEIDSLMGEESPILENDEMSLSVVNDDMTGFSPSQDLGQELEASSDESDEEDDYKAVTRDDIPPVDSPQLSPSIPSDDAMDAAGETGNDIVHPINAESDQNSRANIDEILAELDFLRKKVASRDERAETLRQEKALLKKQLESSKEKISAREAEIASQNERAETLRQEKALLKKQLESSKEKISAREAEIASQNERAEAISQENASLKEQLESHTEKISAREAEIAALRKTAIKANPSADVATNTETPAGQILQPNYPRKDDDEQRVISLEKPSSSPPVSSLAVQKARAVRRVQPFVAIAKDLYFDLTEAMNMGPKPSPLSDTIYVFQIWARAVIAFLATPIWTLASLFMYLSVQHEKNLWMQANALTRKQLLGQVSGATEDWTADWIWNILFTVGSVISLCKL</sequence>
<keyword evidence="2" id="KW-0472">Membrane</keyword>
<feature type="transmembrane region" description="Helical" evidence="2">
    <location>
        <begin position="443"/>
        <end position="466"/>
    </location>
</feature>
<dbReference type="AlphaFoldDB" id="A0A8G0LJB9"/>
<keyword evidence="2" id="KW-0812">Transmembrane</keyword>
<dbReference type="Gene3D" id="1.10.287.1490">
    <property type="match status" value="1"/>
</dbReference>
<dbReference type="EMBL" id="CP075867">
    <property type="protein sequence ID" value="QYT00731.1"/>
    <property type="molecule type" value="Genomic_DNA"/>
</dbReference>
<gene>
    <name evidence="3" type="ORF">H0G86_007808</name>
</gene>
<reference evidence="3 4" key="1">
    <citation type="journal article" date="2021" name="BMC Genomics">
        <title>Telomere-to-telomere genome assembly of asparaginase-producing Trichoderma simmonsii.</title>
        <authorList>
            <person name="Chung D."/>
            <person name="Kwon Y.M."/>
            <person name="Yang Y."/>
        </authorList>
    </citation>
    <scope>NUCLEOTIDE SEQUENCE [LARGE SCALE GENOMIC DNA]</scope>
    <source>
        <strain evidence="3 4">GH-Sj1</strain>
    </source>
</reference>
<accession>A0A8G0LJB9</accession>
<feature type="region of interest" description="Disordered" evidence="1">
    <location>
        <begin position="253"/>
        <end position="275"/>
    </location>
</feature>
<feature type="region of interest" description="Disordered" evidence="1">
    <location>
        <begin position="1"/>
        <end position="217"/>
    </location>
</feature>
<name>A0A8G0LJB9_9HYPO</name>
<evidence type="ECO:0000313" key="3">
    <source>
        <dbReference type="EMBL" id="QYT00731.1"/>
    </source>
</evidence>
<organism evidence="3 4">
    <name type="scientific">Trichoderma simmonsii</name>
    <dbReference type="NCBI Taxonomy" id="1491479"/>
    <lineage>
        <taxon>Eukaryota</taxon>
        <taxon>Fungi</taxon>
        <taxon>Dikarya</taxon>
        <taxon>Ascomycota</taxon>
        <taxon>Pezizomycotina</taxon>
        <taxon>Sordariomycetes</taxon>
        <taxon>Hypocreomycetidae</taxon>
        <taxon>Hypocreales</taxon>
        <taxon>Hypocreaceae</taxon>
        <taxon>Trichoderma</taxon>
    </lineage>
</organism>
<dbReference type="Proteomes" id="UP000826661">
    <property type="component" value="Chromosome IV"/>
</dbReference>
<proteinExistence type="predicted"/>